<evidence type="ECO:0000313" key="9">
    <source>
        <dbReference type="Proteomes" id="UP001344906"/>
    </source>
</evidence>
<gene>
    <name evidence="8" type="ORF">KDH_72730</name>
</gene>
<organism evidence="8 9">
    <name type="scientific">Dictyobacter halimunensis</name>
    <dbReference type="NCBI Taxonomy" id="3026934"/>
    <lineage>
        <taxon>Bacteria</taxon>
        <taxon>Bacillati</taxon>
        <taxon>Chloroflexota</taxon>
        <taxon>Ktedonobacteria</taxon>
        <taxon>Ktedonobacterales</taxon>
        <taxon>Dictyobacteraceae</taxon>
        <taxon>Dictyobacter</taxon>
    </lineage>
</organism>
<dbReference type="Pfam" id="PF02518">
    <property type="entry name" value="HATPase_c"/>
    <property type="match status" value="1"/>
</dbReference>
<evidence type="ECO:0000256" key="6">
    <source>
        <dbReference type="ARBA" id="ARBA00023012"/>
    </source>
</evidence>
<dbReference type="SUPFAM" id="SSF47384">
    <property type="entry name" value="Homodimeric domain of signal transducing histidine kinase"/>
    <property type="match status" value="1"/>
</dbReference>
<evidence type="ECO:0000259" key="7">
    <source>
        <dbReference type="PROSITE" id="PS50109"/>
    </source>
</evidence>
<dbReference type="PANTHER" id="PTHR43711:SF1">
    <property type="entry name" value="HISTIDINE KINASE 1"/>
    <property type="match status" value="1"/>
</dbReference>
<name>A0ABQ6G1Q3_9CHLR</name>
<proteinExistence type="predicted"/>
<dbReference type="InterPro" id="IPR036097">
    <property type="entry name" value="HisK_dim/P_sf"/>
</dbReference>
<dbReference type="InterPro" id="IPR003594">
    <property type="entry name" value="HATPase_dom"/>
</dbReference>
<dbReference type="Gene3D" id="1.10.287.130">
    <property type="match status" value="1"/>
</dbReference>
<protein>
    <recommendedName>
        <fullName evidence="2">histidine kinase</fullName>
        <ecNumber evidence="2">2.7.13.3</ecNumber>
    </recommendedName>
</protein>
<evidence type="ECO:0000256" key="5">
    <source>
        <dbReference type="ARBA" id="ARBA00022777"/>
    </source>
</evidence>
<accession>A0ABQ6G1Q3</accession>
<dbReference type="Gene3D" id="3.30.565.10">
    <property type="entry name" value="Histidine kinase-like ATPase, C-terminal domain"/>
    <property type="match status" value="1"/>
</dbReference>
<sequence>MEAAARWIGIVMHRAELVEQQTREAAEQGRRLAAEELLTIMAHDLRNYLTPLRARLDLLKRRAQRNARSEDLRDVQVAITTLTRLDRLIGSLLDIARIDQGLFVLNLQPLNLMDLLAEMIPSFSTAEKPIQVAGPEEVVLLADPDRLRQVIENLLANAVKHALKRTPVLVHVTSELHDDGSWVQLSIHNQGPPIPADLLAHLFQPFVAGSSSQGLGLGLYLARSIVQAHQGHLTVVSEGTSGTQFTLSFPIEQERTGSTGSLGPPEER</sequence>
<keyword evidence="5" id="KW-0418">Kinase</keyword>
<dbReference type="Pfam" id="PF00512">
    <property type="entry name" value="HisKA"/>
    <property type="match status" value="1"/>
</dbReference>
<keyword evidence="4" id="KW-0808">Transferase</keyword>
<dbReference type="InterPro" id="IPR050736">
    <property type="entry name" value="Sensor_HK_Regulatory"/>
</dbReference>
<reference evidence="8 9" key="1">
    <citation type="submission" date="2023-02" db="EMBL/GenBank/DDBJ databases">
        <title>Dictyobacter halimunensis sp. nov., a new member of the class Ktedonobacteria from forest soil in a geothermal area.</title>
        <authorList>
            <person name="Rachmania M.K."/>
            <person name="Ningsih F."/>
            <person name="Sakai Y."/>
            <person name="Yabe S."/>
            <person name="Yokota A."/>
            <person name="Sjamsuridzal W."/>
        </authorList>
    </citation>
    <scope>NUCLEOTIDE SEQUENCE [LARGE SCALE GENOMIC DNA]</scope>
    <source>
        <strain evidence="8 9">S3.2.2.5</strain>
    </source>
</reference>
<evidence type="ECO:0000256" key="2">
    <source>
        <dbReference type="ARBA" id="ARBA00012438"/>
    </source>
</evidence>
<dbReference type="SUPFAM" id="SSF55874">
    <property type="entry name" value="ATPase domain of HSP90 chaperone/DNA topoisomerase II/histidine kinase"/>
    <property type="match status" value="1"/>
</dbReference>
<dbReference type="InterPro" id="IPR004358">
    <property type="entry name" value="Sig_transdc_His_kin-like_C"/>
</dbReference>
<keyword evidence="3" id="KW-0597">Phosphoprotein</keyword>
<dbReference type="SMART" id="SM00388">
    <property type="entry name" value="HisKA"/>
    <property type="match status" value="1"/>
</dbReference>
<dbReference type="RefSeq" id="WP_338257533.1">
    <property type="nucleotide sequence ID" value="NZ_BSRI01000002.1"/>
</dbReference>
<keyword evidence="9" id="KW-1185">Reference proteome</keyword>
<dbReference type="EMBL" id="BSRI01000002">
    <property type="protein sequence ID" value="GLV60454.1"/>
    <property type="molecule type" value="Genomic_DNA"/>
</dbReference>
<dbReference type="EC" id="2.7.13.3" evidence="2"/>
<dbReference type="CDD" id="cd00082">
    <property type="entry name" value="HisKA"/>
    <property type="match status" value="1"/>
</dbReference>
<comment type="catalytic activity">
    <reaction evidence="1">
        <text>ATP + protein L-histidine = ADP + protein N-phospho-L-histidine.</text>
        <dbReference type="EC" id="2.7.13.3"/>
    </reaction>
</comment>
<dbReference type="PRINTS" id="PR00344">
    <property type="entry name" value="BCTRLSENSOR"/>
</dbReference>
<dbReference type="InterPro" id="IPR036890">
    <property type="entry name" value="HATPase_C_sf"/>
</dbReference>
<dbReference type="SMART" id="SM00387">
    <property type="entry name" value="HATPase_c"/>
    <property type="match status" value="1"/>
</dbReference>
<dbReference type="PROSITE" id="PS50109">
    <property type="entry name" value="HIS_KIN"/>
    <property type="match status" value="1"/>
</dbReference>
<dbReference type="PANTHER" id="PTHR43711">
    <property type="entry name" value="TWO-COMPONENT HISTIDINE KINASE"/>
    <property type="match status" value="1"/>
</dbReference>
<evidence type="ECO:0000256" key="4">
    <source>
        <dbReference type="ARBA" id="ARBA00022679"/>
    </source>
</evidence>
<feature type="domain" description="Histidine kinase" evidence="7">
    <location>
        <begin position="40"/>
        <end position="253"/>
    </location>
</feature>
<keyword evidence="6" id="KW-0902">Two-component regulatory system</keyword>
<evidence type="ECO:0000256" key="1">
    <source>
        <dbReference type="ARBA" id="ARBA00000085"/>
    </source>
</evidence>
<comment type="caution">
    <text evidence="8">The sequence shown here is derived from an EMBL/GenBank/DDBJ whole genome shotgun (WGS) entry which is preliminary data.</text>
</comment>
<evidence type="ECO:0000313" key="8">
    <source>
        <dbReference type="EMBL" id="GLV60454.1"/>
    </source>
</evidence>
<dbReference type="InterPro" id="IPR005467">
    <property type="entry name" value="His_kinase_dom"/>
</dbReference>
<evidence type="ECO:0000256" key="3">
    <source>
        <dbReference type="ARBA" id="ARBA00022553"/>
    </source>
</evidence>
<dbReference type="InterPro" id="IPR003661">
    <property type="entry name" value="HisK_dim/P_dom"/>
</dbReference>
<dbReference type="Proteomes" id="UP001344906">
    <property type="component" value="Unassembled WGS sequence"/>
</dbReference>